<dbReference type="Proteomes" id="UP000694044">
    <property type="component" value="Unassembled WGS sequence"/>
</dbReference>
<dbReference type="OrthoDB" id="128992at2759"/>
<dbReference type="AlphaFoldDB" id="A0A8T1WKZ1"/>
<reference evidence="1" key="1">
    <citation type="submission" date="2021-02" db="EMBL/GenBank/DDBJ databases">
        <authorList>
            <person name="Palmer J.M."/>
        </authorList>
    </citation>
    <scope>NUCLEOTIDE SEQUENCE</scope>
    <source>
        <strain evidence="1">SCRP734</strain>
    </source>
</reference>
<accession>A0A8T1WKZ1</accession>
<evidence type="ECO:0000313" key="1">
    <source>
        <dbReference type="EMBL" id="KAG7393094.1"/>
    </source>
</evidence>
<evidence type="ECO:0000313" key="2">
    <source>
        <dbReference type="Proteomes" id="UP000694044"/>
    </source>
</evidence>
<proteinExistence type="predicted"/>
<name>A0A8T1WKZ1_9STRA</name>
<keyword evidence="2" id="KW-1185">Reference proteome</keyword>
<sequence length="117" mass="13045">MYIMTWRHRTAVALSESSGDECNSDSSDVVFEFDDDPYPGGTTSRQTTVPAARRDFTLVGVLSSFISAQQDMCERDDYVHTYETVEAWRGDILRTEARAALNRADTVVVRGNSDVNA</sequence>
<organism evidence="1 2">
    <name type="scientific">Phytophthora pseudosyringae</name>
    <dbReference type="NCBI Taxonomy" id="221518"/>
    <lineage>
        <taxon>Eukaryota</taxon>
        <taxon>Sar</taxon>
        <taxon>Stramenopiles</taxon>
        <taxon>Oomycota</taxon>
        <taxon>Peronosporomycetes</taxon>
        <taxon>Peronosporales</taxon>
        <taxon>Peronosporaceae</taxon>
        <taxon>Phytophthora</taxon>
    </lineage>
</organism>
<protein>
    <submittedName>
        <fullName evidence="1">Uncharacterized protein</fullName>
    </submittedName>
</protein>
<dbReference type="EMBL" id="JAGDFM010000006">
    <property type="protein sequence ID" value="KAG7393094.1"/>
    <property type="molecule type" value="Genomic_DNA"/>
</dbReference>
<comment type="caution">
    <text evidence="1">The sequence shown here is derived from an EMBL/GenBank/DDBJ whole genome shotgun (WGS) entry which is preliminary data.</text>
</comment>
<gene>
    <name evidence="1" type="ORF">PHYPSEUDO_012430</name>
</gene>